<sequence length="129" mass="15016">MTRWNTTYKTYDTGNPYGSTKFDYFQLKLLAFAPKRILLIGNLMNVSFSKKVFYSPHSRVTRKTIENIYNKHSQTYLTLYDLDVAIFAATNRSKLKNNKNVKVSKNITISIKPDCCIARLELQYVYAKP</sequence>
<dbReference type="EMBL" id="MN739357">
    <property type="protein sequence ID" value="QHT00666.1"/>
    <property type="molecule type" value="Genomic_DNA"/>
</dbReference>
<organism evidence="1">
    <name type="scientific">viral metagenome</name>
    <dbReference type="NCBI Taxonomy" id="1070528"/>
    <lineage>
        <taxon>unclassified sequences</taxon>
        <taxon>metagenomes</taxon>
        <taxon>organismal metagenomes</taxon>
    </lineage>
</organism>
<name>A0A6C0C7G1_9ZZZZ</name>
<protein>
    <submittedName>
        <fullName evidence="1">Uncharacterized protein</fullName>
    </submittedName>
</protein>
<evidence type="ECO:0000313" key="1">
    <source>
        <dbReference type="EMBL" id="QHT00666.1"/>
    </source>
</evidence>
<reference evidence="1" key="1">
    <citation type="journal article" date="2020" name="Nature">
        <title>Giant virus diversity and host interactions through global metagenomics.</title>
        <authorList>
            <person name="Schulz F."/>
            <person name="Roux S."/>
            <person name="Paez-Espino D."/>
            <person name="Jungbluth S."/>
            <person name="Walsh D.A."/>
            <person name="Denef V.J."/>
            <person name="McMahon K.D."/>
            <person name="Konstantinidis K.T."/>
            <person name="Eloe-Fadrosh E.A."/>
            <person name="Kyrpides N.C."/>
            <person name="Woyke T."/>
        </authorList>
    </citation>
    <scope>NUCLEOTIDE SEQUENCE</scope>
    <source>
        <strain evidence="1">GVMAG-M-3300020192-26</strain>
    </source>
</reference>
<dbReference type="AlphaFoldDB" id="A0A6C0C7G1"/>
<proteinExistence type="predicted"/>
<accession>A0A6C0C7G1</accession>